<dbReference type="EMBL" id="HBUE01243253">
    <property type="protein sequence ID" value="CAG6550497.1"/>
    <property type="molecule type" value="Transcribed_RNA"/>
</dbReference>
<reference evidence="2" key="1">
    <citation type="submission" date="2021-05" db="EMBL/GenBank/DDBJ databases">
        <authorList>
            <person name="Alioto T."/>
            <person name="Alioto T."/>
            <person name="Gomez Garrido J."/>
        </authorList>
    </citation>
    <scope>NUCLEOTIDE SEQUENCE</scope>
</reference>
<sequence length="121" mass="12860">MPAAVKRHRPEALAVSPAGRIRWDRWSDLRPTETNGPAGTTGDTRGSGRTRELGRTTPTPGTCACPAGRTCSSCSSDSTRTASAITRRRSTFATGSDRPRQSSPTSDFWDKPAAAPQSICP</sequence>
<dbReference type="EMBL" id="HBUE01087632">
    <property type="protein sequence ID" value="CAG6480131.1"/>
    <property type="molecule type" value="Transcribed_RNA"/>
</dbReference>
<feature type="compositionally biased region" description="Low complexity" evidence="1">
    <location>
        <begin position="73"/>
        <end position="85"/>
    </location>
</feature>
<protein>
    <submittedName>
        <fullName evidence="2">(northern house mosquito) hypothetical protein</fullName>
    </submittedName>
</protein>
<accession>A0A8D8IEK6</accession>
<feature type="compositionally biased region" description="Basic and acidic residues" evidence="1">
    <location>
        <begin position="21"/>
        <end position="31"/>
    </location>
</feature>
<organism evidence="2">
    <name type="scientific">Culex pipiens</name>
    <name type="common">House mosquito</name>
    <dbReference type="NCBI Taxonomy" id="7175"/>
    <lineage>
        <taxon>Eukaryota</taxon>
        <taxon>Metazoa</taxon>
        <taxon>Ecdysozoa</taxon>
        <taxon>Arthropoda</taxon>
        <taxon>Hexapoda</taxon>
        <taxon>Insecta</taxon>
        <taxon>Pterygota</taxon>
        <taxon>Neoptera</taxon>
        <taxon>Endopterygota</taxon>
        <taxon>Diptera</taxon>
        <taxon>Nematocera</taxon>
        <taxon>Culicoidea</taxon>
        <taxon>Culicidae</taxon>
        <taxon>Culicinae</taxon>
        <taxon>Culicini</taxon>
        <taxon>Culex</taxon>
        <taxon>Culex</taxon>
    </lineage>
</organism>
<dbReference type="AlphaFoldDB" id="A0A8D8IEK6"/>
<evidence type="ECO:0000313" key="2">
    <source>
        <dbReference type="EMBL" id="CAG6550497.1"/>
    </source>
</evidence>
<proteinExistence type="predicted"/>
<feature type="region of interest" description="Disordered" evidence="1">
    <location>
        <begin position="73"/>
        <end position="121"/>
    </location>
</feature>
<evidence type="ECO:0000256" key="1">
    <source>
        <dbReference type="SAM" id="MobiDB-lite"/>
    </source>
</evidence>
<name>A0A8D8IEK6_CULPI</name>
<dbReference type="EMBL" id="HBUE01350353">
    <property type="protein sequence ID" value="CAG6602791.1"/>
    <property type="molecule type" value="Transcribed_RNA"/>
</dbReference>
<feature type="region of interest" description="Disordered" evidence="1">
    <location>
        <begin position="1"/>
        <end position="61"/>
    </location>
</feature>